<evidence type="ECO:0000313" key="3">
    <source>
        <dbReference type="Proteomes" id="UP000288805"/>
    </source>
</evidence>
<protein>
    <recommendedName>
        <fullName evidence="1">Reverse transcriptase zinc-binding domain-containing protein</fullName>
    </recommendedName>
</protein>
<reference evidence="2 3" key="1">
    <citation type="journal article" date="2018" name="PLoS Genet.">
        <title>Population sequencing reveals clonal diversity and ancestral inbreeding in the grapevine cultivar Chardonnay.</title>
        <authorList>
            <person name="Roach M.J."/>
            <person name="Johnson D.L."/>
            <person name="Bohlmann J."/>
            <person name="van Vuuren H.J."/>
            <person name="Jones S.J."/>
            <person name="Pretorius I.S."/>
            <person name="Schmidt S.A."/>
            <person name="Borneman A.R."/>
        </authorList>
    </citation>
    <scope>NUCLEOTIDE SEQUENCE [LARGE SCALE GENOMIC DNA]</scope>
    <source>
        <strain evidence="3">cv. Chardonnay</strain>
        <tissue evidence="2">Leaf</tissue>
    </source>
</reference>
<dbReference type="EMBL" id="QGNW01000071">
    <property type="protein sequence ID" value="RVX02398.1"/>
    <property type="molecule type" value="Genomic_DNA"/>
</dbReference>
<dbReference type="Pfam" id="PF13966">
    <property type="entry name" value="zf-RVT"/>
    <property type="match status" value="1"/>
</dbReference>
<sequence length="47" mass="5316">MSEEEASWEASWGRVLTLDNLQKRGQPLANRCYMCKQEGESICGNPV</sequence>
<evidence type="ECO:0000259" key="1">
    <source>
        <dbReference type="Pfam" id="PF13966"/>
    </source>
</evidence>
<feature type="domain" description="Reverse transcriptase zinc-binding" evidence="1">
    <location>
        <begin position="7"/>
        <end position="42"/>
    </location>
</feature>
<dbReference type="Proteomes" id="UP000288805">
    <property type="component" value="Unassembled WGS sequence"/>
</dbReference>
<organism evidence="2 3">
    <name type="scientific">Vitis vinifera</name>
    <name type="common">Grape</name>
    <dbReference type="NCBI Taxonomy" id="29760"/>
    <lineage>
        <taxon>Eukaryota</taxon>
        <taxon>Viridiplantae</taxon>
        <taxon>Streptophyta</taxon>
        <taxon>Embryophyta</taxon>
        <taxon>Tracheophyta</taxon>
        <taxon>Spermatophyta</taxon>
        <taxon>Magnoliopsida</taxon>
        <taxon>eudicotyledons</taxon>
        <taxon>Gunneridae</taxon>
        <taxon>Pentapetalae</taxon>
        <taxon>rosids</taxon>
        <taxon>Vitales</taxon>
        <taxon>Vitaceae</taxon>
        <taxon>Viteae</taxon>
        <taxon>Vitis</taxon>
    </lineage>
</organism>
<gene>
    <name evidence="2" type="ORF">CK203_028385</name>
</gene>
<name>A0A438J0A6_VITVI</name>
<dbReference type="AlphaFoldDB" id="A0A438J0A6"/>
<proteinExistence type="predicted"/>
<comment type="caution">
    <text evidence="2">The sequence shown here is derived from an EMBL/GenBank/DDBJ whole genome shotgun (WGS) entry which is preliminary data.</text>
</comment>
<dbReference type="InterPro" id="IPR026960">
    <property type="entry name" value="RVT-Znf"/>
</dbReference>
<evidence type="ECO:0000313" key="2">
    <source>
        <dbReference type="EMBL" id="RVX02398.1"/>
    </source>
</evidence>
<accession>A0A438J0A6</accession>